<keyword evidence="8" id="KW-1185">Reference proteome</keyword>
<name>A0AAW9RDI2_9GAMM</name>
<evidence type="ECO:0000256" key="1">
    <source>
        <dbReference type="ARBA" id="ARBA00004141"/>
    </source>
</evidence>
<feature type="transmembrane region" description="Helical" evidence="6">
    <location>
        <begin position="69"/>
        <end position="87"/>
    </location>
</feature>
<dbReference type="Proteomes" id="UP001359886">
    <property type="component" value="Unassembled WGS sequence"/>
</dbReference>
<protein>
    <submittedName>
        <fullName evidence="7">FTR1 family protein</fullName>
    </submittedName>
</protein>
<dbReference type="InterPro" id="IPR004923">
    <property type="entry name" value="FTR1/Fip1/EfeU"/>
</dbReference>
<dbReference type="Pfam" id="PF03239">
    <property type="entry name" value="FTR1"/>
    <property type="match status" value="1"/>
</dbReference>
<comment type="caution">
    <text evidence="7">The sequence shown here is derived from an EMBL/GenBank/DDBJ whole genome shotgun (WGS) entry which is preliminary data.</text>
</comment>
<keyword evidence="5 6" id="KW-0472">Membrane</keyword>
<comment type="similarity">
    <text evidence="2">Belongs to the oxidase-dependent Fe transporter (OFeT) (TC 9.A.10.1) family.</text>
</comment>
<proteinExistence type="inferred from homology"/>
<evidence type="ECO:0000256" key="3">
    <source>
        <dbReference type="ARBA" id="ARBA00022692"/>
    </source>
</evidence>
<evidence type="ECO:0000313" key="7">
    <source>
        <dbReference type="EMBL" id="MEJ8567796.1"/>
    </source>
</evidence>
<evidence type="ECO:0000256" key="4">
    <source>
        <dbReference type="ARBA" id="ARBA00022989"/>
    </source>
</evidence>
<gene>
    <name evidence="7" type="ORF">V3330_09180</name>
</gene>
<comment type="subcellular location">
    <subcellularLocation>
        <location evidence="1">Membrane</location>
        <topology evidence="1">Multi-pass membrane protein</topology>
    </subcellularLocation>
</comment>
<dbReference type="GO" id="GO:0015093">
    <property type="term" value="F:ferrous iron transmembrane transporter activity"/>
    <property type="evidence" value="ECO:0007669"/>
    <property type="project" value="TreeGrafter"/>
</dbReference>
<evidence type="ECO:0000256" key="2">
    <source>
        <dbReference type="ARBA" id="ARBA00008333"/>
    </source>
</evidence>
<dbReference type="AlphaFoldDB" id="A0AAW9RDI2"/>
<reference evidence="7 8" key="1">
    <citation type="submission" date="2024-02" db="EMBL/GenBank/DDBJ databases">
        <title>A novel Wenzhouxiangellaceae bacterium, isolated from coastal sediments.</title>
        <authorList>
            <person name="Du Z.-J."/>
            <person name="Ye Y.-Q."/>
            <person name="Zhang X.-Y."/>
        </authorList>
    </citation>
    <scope>NUCLEOTIDE SEQUENCE [LARGE SCALE GENOMIC DNA]</scope>
    <source>
        <strain evidence="7 8">CH-27</strain>
    </source>
</reference>
<sequence length="274" mass="29668">MLLSSVILVLQETLEAAFLIGVLTALGHLQHRPARWLLVGIGAGLIFASVYAQNIQLVSEWFDYVGQELVNAGLQIMIALLLTLYLWRALDGSPAGEGVSGPSGARHGWLISTAAALTVLLAITREGSEVLIYLWGVIHQSDSYQAVLIGSSIGFGIGLSMGCLLFYALVSLPFPWAMRLAIILLALFTGNMLAQAVLLLIQADWIPSTQPLWDSSGWLPEHALMGRLLYALVGYEATPSAWEVAAYLVGFTGIMCVAWRRRASLRPTLIHVAN</sequence>
<dbReference type="RefSeq" id="WP_354695119.1">
    <property type="nucleotide sequence ID" value="NZ_JAZHOG010000005.1"/>
</dbReference>
<evidence type="ECO:0000256" key="6">
    <source>
        <dbReference type="SAM" id="Phobius"/>
    </source>
</evidence>
<dbReference type="PANTHER" id="PTHR31632:SF2">
    <property type="entry name" value="PLASMA MEMBRANE IRON PERMEASE"/>
    <property type="match status" value="1"/>
</dbReference>
<keyword evidence="3 6" id="KW-0812">Transmembrane</keyword>
<accession>A0AAW9RDI2</accession>
<feature type="transmembrane region" description="Helical" evidence="6">
    <location>
        <begin position="182"/>
        <end position="203"/>
    </location>
</feature>
<evidence type="ECO:0000256" key="5">
    <source>
        <dbReference type="ARBA" id="ARBA00023136"/>
    </source>
</evidence>
<feature type="transmembrane region" description="Helical" evidence="6">
    <location>
        <begin position="240"/>
        <end position="259"/>
    </location>
</feature>
<dbReference type="PANTHER" id="PTHR31632">
    <property type="entry name" value="IRON TRANSPORTER FTH1"/>
    <property type="match status" value="1"/>
</dbReference>
<organism evidence="7 8">
    <name type="scientific">Elongatibacter sediminis</name>
    <dbReference type="NCBI Taxonomy" id="3119006"/>
    <lineage>
        <taxon>Bacteria</taxon>
        <taxon>Pseudomonadati</taxon>
        <taxon>Pseudomonadota</taxon>
        <taxon>Gammaproteobacteria</taxon>
        <taxon>Chromatiales</taxon>
        <taxon>Wenzhouxiangellaceae</taxon>
        <taxon>Elongatibacter</taxon>
    </lineage>
</organism>
<feature type="transmembrane region" description="Helical" evidence="6">
    <location>
        <begin position="36"/>
        <end position="57"/>
    </location>
</feature>
<feature type="transmembrane region" description="Helical" evidence="6">
    <location>
        <begin position="108"/>
        <end position="124"/>
    </location>
</feature>
<keyword evidence="4 6" id="KW-1133">Transmembrane helix</keyword>
<feature type="transmembrane region" description="Helical" evidence="6">
    <location>
        <begin position="144"/>
        <end position="170"/>
    </location>
</feature>
<feature type="transmembrane region" description="Helical" evidence="6">
    <location>
        <begin position="6"/>
        <end position="29"/>
    </location>
</feature>
<evidence type="ECO:0000313" key="8">
    <source>
        <dbReference type="Proteomes" id="UP001359886"/>
    </source>
</evidence>
<dbReference type="GO" id="GO:0033573">
    <property type="term" value="C:high-affinity iron permease complex"/>
    <property type="evidence" value="ECO:0007669"/>
    <property type="project" value="InterPro"/>
</dbReference>
<dbReference type="EMBL" id="JAZHOG010000005">
    <property type="protein sequence ID" value="MEJ8567796.1"/>
    <property type="molecule type" value="Genomic_DNA"/>
</dbReference>